<dbReference type="InterPro" id="IPR037523">
    <property type="entry name" value="VOC_core"/>
</dbReference>
<dbReference type="Proteomes" id="UP001611339">
    <property type="component" value="Unassembled WGS sequence"/>
</dbReference>
<dbReference type="Pfam" id="PF18029">
    <property type="entry name" value="Glyoxalase_6"/>
    <property type="match status" value="1"/>
</dbReference>
<protein>
    <submittedName>
        <fullName evidence="2">VOC family protein</fullName>
    </submittedName>
</protein>
<dbReference type="InterPro" id="IPR029068">
    <property type="entry name" value="Glyas_Bleomycin-R_OHBP_Dase"/>
</dbReference>
<keyword evidence="3" id="KW-1185">Reference proteome</keyword>
<evidence type="ECO:0000313" key="2">
    <source>
        <dbReference type="EMBL" id="MFI1719352.1"/>
    </source>
</evidence>
<dbReference type="EMBL" id="JBIRUI010000035">
    <property type="protein sequence ID" value="MFI1719352.1"/>
    <property type="molecule type" value="Genomic_DNA"/>
</dbReference>
<evidence type="ECO:0000313" key="3">
    <source>
        <dbReference type="Proteomes" id="UP001611339"/>
    </source>
</evidence>
<dbReference type="SUPFAM" id="SSF54593">
    <property type="entry name" value="Glyoxalase/Bleomycin resistance protein/Dihydroxybiphenyl dioxygenase"/>
    <property type="match status" value="1"/>
</dbReference>
<comment type="caution">
    <text evidence="2">The sequence shown here is derived from an EMBL/GenBank/DDBJ whole genome shotgun (WGS) entry which is preliminary data.</text>
</comment>
<name>A0ABW7UM37_9ACTN</name>
<sequence length="137" mass="15622">MLRLTDFIIDCPDAMKLAAFYSEVVGLPVKEGSNEHWAGIQFGDIELAFTPVEDYRPPQWPDSEHPKQFHLDFEVDDIEAEQSRVLALGATLQRECVGPNGYGFRVYTDPVGHPFCLCRNKGVVWTDGRPVWPERDR</sequence>
<evidence type="ECO:0000259" key="1">
    <source>
        <dbReference type="PROSITE" id="PS51819"/>
    </source>
</evidence>
<dbReference type="PANTHER" id="PTHR35908:SF1">
    <property type="entry name" value="CONSERVED PROTEIN"/>
    <property type="match status" value="1"/>
</dbReference>
<gene>
    <name evidence="2" type="ORF">ACH407_38055</name>
</gene>
<accession>A0ABW7UM37</accession>
<dbReference type="PANTHER" id="PTHR35908">
    <property type="entry name" value="HYPOTHETICAL FUSION PROTEIN"/>
    <property type="match status" value="1"/>
</dbReference>
<dbReference type="RefSeq" id="WP_359591511.1">
    <property type="nucleotide sequence ID" value="NZ_JBEYXG010000039.1"/>
</dbReference>
<dbReference type="PROSITE" id="PS51819">
    <property type="entry name" value="VOC"/>
    <property type="match status" value="1"/>
</dbReference>
<proteinExistence type="predicted"/>
<reference evidence="2 3" key="1">
    <citation type="submission" date="2024-10" db="EMBL/GenBank/DDBJ databases">
        <title>The Natural Products Discovery Center: Release of the First 8490 Sequenced Strains for Exploring Actinobacteria Biosynthetic Diversity.</title>
        <authorList>
            <person name="Kalkreuter E."/>
            <person name="Kautsar S.A."/>
            <person name="Yang D."/>
            <person name="Bader C.D."/>
            <person name="Teijaro C.N."/>
            <person name="Fluegel L."/>
            <person name="Davis C.M."/>
            <person name="Simpson J.R."/>
            <person name="Lauterbach L."/>
            <person name="Steele A.D."/>
            <person name="Gui C."/>
            <person name="Meng S."/>
            <person name="Li G."/>
            <person name="Viehrig K."/>
            <person name="Ye F."/>
            <person name="Su P."/>
            <person name="Kiefer A.F."/>
            <person name="Nichols A."/>
            <person name="Cepeda A.J."/>
            <person name="Yan W."/>
            <person name="Fan B."/>
            <person name="Jiang Y."/>
            <person name="Adhikari A."/>
            <person name="Zheng C.-J."/>
            <person name="Schuster L."/>
            <person name="Cowan T.M."/>
            <person name="Smanski M.J."/>
            <person name="Chevrette M.G."/>
            <person name="De Carvalho L.P.S."/>
            <person name="Shen B."/>
        </authorList>
    </citation>
    <scope>NUCLEOTIDE SEQUENCE [LARGE SCALE GENOMIC DNA]</scope>
    <source>
        <strain evidence="2 3">NPDC020602</strain>
    </source>
</reference>
<feature type="domain" description="VOC" evidence="1">
    <location>
        <begin position="3"/>
        <end position="120"/>
    </location>
</feature>
<dbReference type="InterPro" id="IPR041581">
    <property type="entry name" value="Glyoxalase_6"/>
</dbReference>
<organism evidence="2 3">
    <name type="scientific">Streptomyces litmocidini</name>
    <dbReference type="NCBI Taxonomy" id="67318"/>
    <lineage>
        <taxon>Bacteria</taxon>
        <taxon>Bacillati</taxon>
        <taxon>Actinomycetota</taxon>
        <taxon>Actinomycetes</taxon>
        <taxon>Kitasatosporales</taxon>
        <taxon>Streptomycetaceae</taxon>
        <taxon>Streptomyces</taxon>
    </lineage>
</organism>
<dbReference type="Gene3D" id="3.10.180.10">
    <property type="entry name" value="2,3-Dihydroxybiphenyl 1,2-Dioxygenase, domain 1"/>
    <property type="match status" value="1"/>
</dbReference>